<dbReference type="GO" id="GO:0046872">
    <property type="term" value="F:metal ion binding"/>
    <property type="evidence" value="ECO:0007669"/>
    <property type="project" value="UniProtKB-KW"/>
</dbReference>
<evidence type="ECO:0000256" key="2">
    <source>
        <dbReference type="ARBA" id="ARBA00003138"/>
    </source>
</evidence>
<dbReference type="PANTHER" id="PTHR43650">
    <property type="entry name" value="PYROPHOSPHATE--FRUCTOSE 6-PHOSPHATE 1-PHOSPHOTRANSFERASE"/>
    <property type="match status" value="1"/>
</dbReference>
<accession>A0A238YSZ7</accession>
<reference evidence="12 13" key="1">
    <citation type="submission" date="2017-06" db="EMBL/GenBank/DDBJ databases">
        <authorList>
            <person name="Kim H.J."/>
            <person name="Triplett B.A."/>
        </authorList>
    </citation>
    <scope>NUCLEOTIDE SEQUENCE [LARGE SCALE GENOMIC DNA]</scope>
    <source>
        <strain evidence="12 13">DSM 29150</strain>
    </source>
</reference>
<dbReference type="InterPro" id="IPR000023">
    <property type="entry name" value="Phosphofructokinase_dom"/>
</dbReference>
<keyword evidence="13" id="KW-1185">Reference proteome</keyword>
<evidence type="ECO:0000256" key="5">
    <source>
        <dbReference type="ARBA" id="ARBA00022723"/>
    </source>
</evidence>
<dbReference type="GO" id="GO:0047334">
    <property type="term" value="F:diphosphate-fructose-6-phosphate 1-phosphotransferase activity"/>
    <property type="evidence" value="ECO:0007669"/>
    <property type="project" value="UniProtKB-EC"/>
</dbReference>
<dbReference type="PIRSF" id="PIRSF036482">
    <property type="entry name" value="PPi_PFK_TM0289"/>
    <property type="match status" value="1"/>
</dbReference>
<dbReference type="InterPro" id="IPR035966">
    <property type="entry name" value="PKF_sf"/>
</dbReference>
<evidence type="ECO:0000256" key="9">
    <source>
        <dbReference type="ARBA" id="ARBA00038478"/>
    </source>
</evidence>
<protein>
    <submittedName>
        <fullName evidence="12">6-phosphofructokinase 1</fullName>
    </submittedName>
</protein>
<comment type="catalytic activity">
    <reaction evidence="10">
        <text>beta-D-fructose 6-phosphate + diphosphate = beta-D-fructose 1,6-bisphosphate + phosphate + H(+)</text>
        <dbReference type="Rhea" id="RHEA:13613"/>
        <dbReference type="ChEBI" id="CHEBI:15378"/>
        <dbReference type="ChEBI" id="CHEBI:32966"/>
        <dbReference type="ChEBI" id="CHEBI:33019"/>
        <dbReference type="ChEBI" id="CHEBI:43474"/>
        <dbReference type="ChEBI" id="CHEBI:57634"/>
        <dbReference type="EC" id="2.7.1.90"/>
    </reaction>
</comment>
<dbReference type="Proteomes" id="UP000198384">
    <property type="component" value="Unassembled WGS sequence"/>
</dbReference>
<evidence type="ECO:0000256" key="1">
    <source>
        <dbReference type="ARBA" id="ARBA00001946"/>
    </source>
</evidence>
<dbReference type="GO" id="GO:0005829">
    <property type="term" value="C:cytosol"/>
    <property type="evidence" value="ECO:0007669"/>
    <property type="project" value="TreeGrafter"/>
</dbReference>
<dbReference type="GO" id="GO:0009749">
    <property type="term" value="P:response to glucose"/>
    <property type="evidence" value="ECO:0007669"/>
    <property type="project" value="TreeGrafter"/>
</dbReference>
<dbReference type="AlphaFoldDB" id="A0A238YSZ7"/>
<dbReference type="UniPathway" id="UPA00109">
    <property type="reaction ID" value="UER00182"/>
</dbReference>
<dbReference type="Pfam" id="PF00365">
    <property type="entry name" value="PFK"/>
    <property type="match status" value="1"/>
</dbReference>
<proteinExistence type="inferred from homology"/>
<comment type="similarity">
    <text evidence="9">Belongs to the phosphofructokinase type A (PFKA) family.</text>
</comment>
<gene>
    <name evidence="12" type="ORF">SAMN06265371_110125</name>
</gene>
<dbReference type="Gene3D" id="3.40.50.460">
    <property type="entry name" value="Phosphofructokinase domain"/>
    <property type="match status" value="1"/>
</dbReference>
<evidence type="ECO:0000256" key="4">
    <source>
        <dbReference type="ARBA" id="ARBA00022679"/>
    </source>
</evidence>
<dbReference type="EMBL" id="FZNT01000010">
    <property type="protein sequence ID" value="SNR73794.1"/>
    <property type="molecule type" value="Genomic_DNA"/>
</dbReference>
<comment type="cofactor">
    <cofactor evidence="1">
        <name>Mg(2+)</name>
        <dbReference type="ChEBI" id="CHEBI:18420"/>
    </cofactor>
</comment>
<dbReference type="SUPFAM" id="SSF53784">
    <property type="entry name" value="Phosphofructokinase"/>
    <property type="match status" value="1"/>
</dbReference>
<dbReference type="InterPro" id="IPR011403">
    <property type="entry name" value="PPi-PFK_TM0289"/>
</dbReference>
<name>A0A238YSZ7_9FLAO</name>
<evidence type="ECO:0000313" key="12">
    <source>
        <dbReference type="EMBL" id="SNR73794.1"/>
    </source>
</evidence>
<keyword evidence="3" id="KW-0963">Cytoplasm</keyword>
<dbReference type="Gene3D" id="3.40.50.450">
    <property type="match status" value="1"/>
</dbReference>
<dbReference type="PANTHER" id="PTHR43650:SF1">
    <property type="entry name" value="PYROPHOSPHATE--FRUCTOSE 6-PHOSPHATE 1-PHOSPHOTRANSFERASE SUBUNIT BETA 2"/>
    <property type="match status" value="1"/>
</dbReference>
<dbReference type="GO" id="GO:0003872">
    <property type="term" value="F:6-phosphofructokinase activity"/>
    <property type="evidence" value="ECO:0007669"/>
    <property type="project" value="InterPro"/>
</dbReference>
<keyword evidence="7" id="KW-0460">Magnesium</keyword>
<evidence type="ECO:0000256" key="8">
    <source>
        <dbReference type="ARBA" id="ARBA00023152"/>
    </source>
</evidence>
<dbReference type="GO" id="GO:0006002">
    <property type="term" value="P:fructose 6-phosphate metabolic process"/>
    <property type="evidence" value="ECO:0007669"/>
    <property type="project" value="InterPro"/>
</dbReference>
<organism evidence="12 13">
    <name type="scientific">Lutibacter agarilyticus</name>
    <dbReference type="NCBI Taxonomy" id="1109740"/>
    <lineage>
        <taxon>Bacteria</taxon>
        <taxon>Pseudomonadati</taxon>
        <taxon>Bacteroidota</taxon>
        <taxon>Flavobacteriia</taxon>
        <taxon>Flavobacteriales</taxon>
        <taxon>Flavobacteriaceae</taxon>
        <taxon>Lutibacter</taxon>
    </lineage>
</organism>
<evidence type="ECO:0000313" key="13">
    <source>
        <dbReference type="Proteomes" id="UP000198384"/>
    </source>
</evidence>
<dbReference type="PRINTS" id="PR00476">
    <property type="entry name" value="PHFRCTKINASE"/>
</dbReference>
<evidence type="ECO:0000259" key="11">
    <source>
        <dbReference type="Pfam" id="PF00365"/>
    </source>
</evidence>
<evidence type="ECO:0000256" key="7">
    <source>
        <dbReference type="ARBA" id="ARBA00022842"/>
    </source>
</evidence>
<evidence type="ECO:0000256" key="10">
    <source>
        <dbReference type="ARBA" id="ARBA00048072"/>
    </source>
</evidence>
<sequence>MSTLLKKSIAIICGGGPAPGINTVISTLAKTFLKDGYNVLGVHHGYKGLFSENPSVKSFDYQSADRIFSLGGSTLTMSRFKPKDADFKANFFENNNVKLLVTIGGDDTASTASRLTKYLTNKKLDVTHIHVPKTIDNDLPLPDRNPTFGFHTAKDEGVRIGNTVYEDARTSENWFVVSAMGRSAGHLAFGIASACHFPMMIIPEMFNKTNITFEKLTNMIISSIIKSKIRGIEYGVAMVSEGVFHFMDEDEIKNSGINFTYDDHGHPELGNVSKSHIFNYLLQVKLKELGLDIKSRPVEIGYELRCCKPIAFDLTLCTLLGIGVKKLYDKGITGCIVSANSNGDIAPLYLKDFEDENGKVQPRLVNIESDMAQLFMKHLIYIGESDYVETKKYVEDPSAYDFKKILNWDS</sequence>
<dbReference type="InterPro" id="IPR022953">
    <property type="entry name" value="ATP_PFK"/>
</dbReference>
<evidence type="ECO:0000256" key="6">
    <source>
        <dbReference type="ARBA" id="ARBA00022777"/>
    </source>
</evidence>
<keyword evidence="4" id="KW-0808">Transferase</keyword>
<keyword evidence="8" id="KW-0324">Glycolysis</keyword>
<comment type="function">
    <text evidence="2">Catalyzes the phosphorylation of D-fructose 6-phosphate, the first committing step of glycolysis. Uses inorganic phosphate (PPi) as phosphoryl donor instead of ATP like common ATP-dependent phosphofructokinases (ATP-PFKs), which renders the reaction reversible, and can thus function both in glycolysis and gluconeogenesis. Consistently, PPi-PFK can replace the enzymes of both the forward (ATP-PFK) and reverse (fructose-bisphosphatase (FBPase)) reactions.</text>
</comment>
<keyword evidence="6 12" id="KW-0418">Kinase</keyword>
<evidence type="ECO:0000256" key="3">
    <source>
        <dbReference type="ARBA" id="ARBA00022490"/>
    </source>
</evidence>
<feature type="domain" description="Phosphofructokinase" evidence="11">
    <location>
        <begin position="9"/>
        <end position="323"/>
    </location>
</feature>
<keyword evidence="5" id="KW-0479">Metal-binding</keyword>